<dbReference type="GO" id="GO:0000976">
    <property type="term" value="F:transcription cis-regulatory region binding"/>
    <property type="evidence" value="ECO:0007669"/>
    <property type="project" value="TreeGrafter"/>
</dbReference>
<dbReference type="Proteomes" id="UP000185469">
    <property type="component" value="Chromosome"/>
</dbReference>
<gene>
    <name evidence="6" type="ORF">CSPHI_03835</name>
</gene>
<dbReference type="SUPFAM" id="SSF53850">
    <property type="entry name" value="Periplasmic binding protein-like II"/>
    <property type="match status" value="1"/>
</dbReference>
<dbReference type="InterPro" id="IPR000847">
    <property type="entry name" value="LysR_HTH_N"/>
</dbReference>
<dbReference type="EMBL" id="CP009248">
    <property type="protein sequence ID" value="APT90336.1"/>
    <property type="molecule type" value="Genomic_DNA"/>
</dbReference>
<evidence type="ECO:0000313" key="6">
    <source>
        <dbReference type="EMBL" id="APT90336.1"/>
    </source>
</evidence>
<protein>
    <recommendedName>
        <fullName evidence="5">HTH lysR-type domain-containing protein</fullName>
    </recommendedName>
</protein>
<name>A0A1L7CWT6_9CORY</name>
<dbReference type="GO" id="GO:0003700">
    <property type="term" value="F:DNA-binding transcription factor activity"/>
    <property type="evidence" value="ECO:0007669"/>
    <property type="project" value="InterPro"/>
</dbReference>
<evidence type="ECO:0000256" key="3">
    <source>
        <dbReference type="ARBA" id="ARBA00023125"/>
    </source>
</evidence>
<keyword evidence="7" id="KW-1185">Reference proteome</keyword>
<dbReference type="OrthoDB" id="9808620at2"/>
<dbReference type="Gene3D" id="1.10.10.10">
    <property type="entry name" value="Winged helix-like DNA-binding domain superfamily/Winged helix DNA-binding domain"/>
    <property type="match status" value="1"/>
</dbReference>
<organism evidence="6 7">
    <name type="scientific">Corynebacterium sphenisci DSM 44792</name>
    <dbReference type="NCBI Taxonomy" id="1437874"/>
    <lineage>
        <taxon>Bacteria</taxon>
        <taxon>Bacillati</taxon>
        <taxon>Actinomycetota</taxon>
        <taxon>Actinomycetes</taxon>
        <taxon>Mycobacteriales</taxon>
        <taxon>Corynebacteriaceae</taxon>
        <taxon>Corynebacterium</taxon>
    </lineage>
</organism>
<dbReference type="KEGG" id="csph:CSPHI_03835"/>
<dbReference type="PANTHER" id="PTHR30126:SF39">
    <property type="entry name" value="HTH-TYPE TRANSCRIPTIONAL REGULATOR CYSL"/>
    <property type="match status" value="1"/>
</dbReference>
<dbReference type="InterPro" id="IPR005119">
    <property type="entry name" value="LysR_subst-bd"/>
</dbReference>
<proteinExistence type="inferred from homology"/>
<evidence type="ECO:0000256" key="2">
    <source>
        <dbReference type="ARBA" id="ARBA00023015"/>
    </source>
</evidence>
<dbReference type="InterPro" id="IPR036388">
    <property type="entry name" value="WH-like_DNA-bd_sf"/>
</dbReference>
<dbReference type="Pfam" id="PF03466">
    <property type="entry name" value="LysR_substrate"/>
    <property type="match status" value="1"/>
</dbReference>
<dbReference type="RefSeq" id="WP_075691566.1">
    <property type="nucleotide sequence ID" value="NZ_CP009248.1"/>
</dbReference>
<dbReference type="Gene3D" id="3.40.190.10">
    <property type="entry name" value="Periplasmic binding protein-like II"/>
    <property type="match status" value="2"/>
</dbReference>
<evidence type="ECO:0000256" key="1">
    <source>
        <dbReference type="ARBA" id="ARBA00009437"/>
    </source>
</evidence>
<reference evidence="6 7" key="1">
    <citation type="submission" date="2014-08" db="EMBL/GenBank/DDBJ databases">
        <title>Complete genome sequence of Corynebacterium sphenisci CECT 5990(T) (=DSM 44792(T)), isolated from healthy wild penguins.</title>
        <authorList>
            <person name="Ruckert C."/>
            <person name="Albersmeier A."/>
            <person name="Winkler A."/>
            <person name="Kalinowski J."/>
        </authorList>
    </citation>
    <scope>NUCLEOTIDE SEQUENCE [LARGE SCALE GENOMIC DNA]</scope>
    <source>
        <strain evidence="6 7">DSM 44792</strain>
    </source>
</reference>
<dbReference type="SUPFAM" id="SSF46785">
    <property type="entry name" value="Winged helix' DNA-binding domain"/>
    <property type="match status" value="1"/>
</dbReference>
<keyword evidence="3" id="KW-0238">DNA-binding</keyword>
<keyword evidence="2" id="KW-0805">Transcription regulation</keyword>
<accession>A0A1L7CWT6</accession>
<dbReference type="InterPro" id="IPR036390">
    <property type="entry name" value="WH_DNA-bd_sf"/>
</dbReference>
<evidence type="ECO:0000256" key="4">
    <source>
        <dbReference type="ARBA" id="ARBA00023163"/>
    </source>
</evidence>
<comment type="similarity">
    <text evidence="1">Belongs to the LysR transcriptional regulatory family.</text>
</comment>
<dbReference type="PANTHER" id="PTHR30126">
    <property type="entry name" value="HTH-TYPE TRANSCRIPTIONAL REGULATOR"/>
    <property type="match status" value="1"/>
</dbReference>
<dbReference type="Pfam" id="PF00126">
    <property type="entry name" value="HTH_1"/>
    <property type="match status" value="1"/>
</dbReference>
<dbReference type="STRING" id="1437874.CSPHI_03835"/>
<keyword evidence="4" id="KW-0804">Transcription</keyword>
<evidence type="ECO:0000313" key="7">
    <source>
        <dbReference type="Proteomes" id="UP000185469"/>
    </source>
</evidence>
<dbReference type="AlphaFoldDB" id="A0A1L7CWT6"/>
<dbReference type="PROSITE" id="PS50931">
    <property type="entry name" value="HTH_LYSR"/>
    <property type="match status" value="1"/>
</dbReference>
<sequence>MADSPAAGPAPRMPSLDALDLLTAVADSGSVSAAARATGMAQPNASRMLGRLERTLGATLLRRGHGGATLTPAGAEVVARARVVLDAADELLDAVARPRPEPVRVAASMTVAEHHLPHWIARLRHRLPDAAAGIDVVNSAEVLRLVAEGAAEVGFIESPGPASAALRSRVVATDRLTVVVAPDHPWAGRGRPLRPAELAATPLVVREAGSGTREALDLALATACPAVARAEPAARAGSATAVLMSAVAGVAPAVVPVVAAAPLLAAGLLAEVAVDALELRRPVTAVWSGPHRPPGTAGMLLAIAAAER</sequence>
<feature type="domain" description="HTH lysR-type" evidence="5">
    <location>
        <begin position="14"/>
        <end position="71"/>
    </location>
</feature>
<evidence type="ECO:0000259" key="5">
    <source>
        <dbReference type="PROSITE" id="PS50931"/>
    </source>
</evidence>